<dbReference type="InterPro" id="IPR002397">
    <property type="entry name" value="Cyt_P450_B"/>
</dbReference>
<keyword evidence="2" id="KW-0408">Iron</keyword>
<dbReference type="GO" id="GO:0005506">
    <property type="term" value="F:iron ion binding"/>
    <property type="evidence" value="ECO:0007669"/>
    <property type="project" value="InterPro"/>
</dbReference>
<protein>
    <recommendedName>
        <fullName evidence="5">Cytochrome P450</fullName>
    </recommendedName>
</protein>
<evidence type="ECO:0000313" key="4">
    <source>
        <dbReference type="Proteomes" id="UP000628984"/>
    </source>
</evidence>
<name>A0A918MGX4_9RHOB</name>
<dbReference type="PRINTS" id="PR00359">
    <property type="entry name" value="BP450"/>
</dbReference>
<dbReference type="Proteomes" id="UP000628984">
    <property type="component" value="Unassembled WGS sequence"/>
</dbReference>
<dbReference type="PANTHER" id="PTHR46696">
    <property type="entry name" value="P450, PUTATIVE (EUROFUNG)-RELATED"/>
    <property type="match status" value="1"/>
</dbReference>
<accession>A0A918MGX4</accession>
<dbReference type="InterPro" id="IPR036396">
    <property type="entry name" value="Cyt_P450_sf"/>
</dbReference>
<dbReference type="SUPFAM" id="SSF48264">
    <property type="entry name" value="Cytochrome P450"/>
    <property type="match status" value="1"/>
</dbReference>
<dbReference type="Pfam" id="PF00067">
    <property type="entry name" value="p450"/>
    <property type="match status" value="1"/>
</dbReference>
<dbReference type="EMBL" id="BMYQ01000001">
    <property type="protein sequence ID" value="GGW21735.1"/>
    <property type="molecule type" value="Genomic_DNA"/>
</dbReference>
<dbReference type="AlphaFoldDB" id="A0A918MGX4"/>
<evidence type="ECO:0000256" key="2">
    <source>
        <dbReference type="RuleBase" id="RU000461"/>
    </source>
</evidence>
<dbReference type="InterPro" id="IPR001128">
    <property type="entry name" value="Cyt_P450"/>
</dbReference>
<comment type="caution">
    <text evidence="3">The sequence shown here is derived from an EMBL/GenBank/DDBJ whole genome shotgun (WGS) entry which is preliminary data.</text>
</comment>
<dbReference type="Gene3D" id="1.10.630.10">
    <property type="entry name" value="Cytochrome P450"/>
    <property type="match status" value="1"/>
</dbReference>
<reference evidence="3" key="2">
    <citation type="submission" date="2020-09" db="EMBL/GenBank/DDBJ databases">
        <authorList>
            <person name="Sun Q."/>
            <person name="Kim S."/>
        </authorList>
    </citation>
    <scope>NUCLEOTIDE SEQUENCE</scope>
    <source>
        <strain evidence="3">KCTC 23714</strain>
    </source>
</reference>
<comment type="similarity">
    <text evidence="1 2">Belongs to the cytochrome P450 family.</text>
</comment>
<dbReference type="GO" id="GO:0020037">
    <property type="term" value="F:heme binding"/>
    <property type="evidence" value="ECO:0007669"/>
    <property type="project" value="InterPro"/>
</dbReference>
<dbReference type="GO" id="GO:0004497">
    <property type="term" value="F:monooxygenase activity"/>
    <property type="evidence" value="ECO:0007669"/>
    <property type="project" value="UniProtKB-KW"/>
</dbReference>
<keyword evidence="2" id="KW-0560">Oxidoreductase</keyword>
<proteinExistence type="inferred from homology"/>
<keyword evidence="4" id="KW-1185">Reference proteome</keyword>
<evidence type="ECO:0008006" key="5">
    <source>
        <dbReference type="Google" id="ProtNLM"/>
    </source>
</evidence>
<dbReference type="PROSITE" id="PS00086">
    <property type="entry name" value="CYTOCHROME_P450"/>
    <property type="match status" value="1"/>
</dbReference>
<sequence length="298" mass="33134">MADHAAVLNRLSEDLLADVAKDRTFDAALRYADVLPSLFIAHVLGLPGPLVVDFVRETAEIGRTFDRGCSPRYYARMETLIIDQRLPFLSIVSERRKKPDDSAISRMILLADASYPLSDVDIANHVMFLIMAASENTAALIGNTIAAVVEAGLVDALVDAEPPILRAAVEETLRYAPPVRQMWRIAQTDLTLGGARISRGERLLLLTDAASRDPAVYPDPDRFDPWRSNRRGFGFGLGRHYCLGAELALLEAETALRVILQRLPRRVSDLPFEWHDRQTLRRALHLPLILSPQKGLAP</sequence>
<evidence type="ECO:0000256" key="1">
    <source>
        <dbReference type="ARBA" id="ARBA00010617"/>
    </source>
</evidence>
<evidence type="ECO:0000313" key="3">
    <source>
        <dbReference type="EMBL" id="GGW21735.1"/>
    </source>
</evidence>
<reference evidence="3" key="1">
    <citation type="journal article" date="2014" name="Int. J. Syst. Evol. Microbiol.">
        <title>Complete genome sequence of Corynebacterium casei LMG S-19264T (=DSM 44701T), isolated from a smear-ripened cheese.</title>
        <authorList>
            <consortium name="US DOE Joint Genome Institute (JGI-PGF)"/>
            <person name="Walter F."/>
            <person name="Albersmeier A."/>
            <person name="Kalinowski J."/>
            <person name="Ruckert C."/>
        </authorList>
    </citation>
    <scope>NUCLEOTIDE SEQUENCE</scope>
    <source>
        <strain evidence="3">KCTC 23714</strain>
    </source>
</reference>
<dbReference type="GO" id="GO:0016705">
    <property type="term" value="F:oxidoreductase activity, acting on paired donors, with incorporation or reduction of molecular oxygen"/>
    <property type="evidence" value="ECO:0007669"/>
    <property type="project" value="InterPro"/>
</dbReference>
<dbReference type="PANTHER" id="PTHR46696:SF1">
    <property type="entry name" value="CYTOCHROME P450 YJIB-RELATED"/>
    <property type="match status" value="1"/>
</dbReference>
<dbReference type="InterPro" id="IPR017972">
    <property type="entry name" value="Cyt_P450_CS"/>
</dbReference>
<keyword evidence="2" id="KW-0503">Monooxygenase</keyword>
<gene>
    <name evidence="3" type="ORF">GCM10011452_03490</name>
</gene>
<keyword evidence="2" id="KW-0349">Heme</keyword>
<organism evidence="3 4">
    <name type="scientific">Gemmobacter lanyuensis</name>
    <dbReference type="NCBI Taxonomy" id="1054497"/>
    <lineage>
        <taxon>Bacteria</taxon>
        <taxon>Pseudomonadati</taxon>
        <taxon>Pseudomonadota</taxon>
        <taxon>Alphaproteobacteria</taxon>
        <taxon>Rhodobacterales</taxon>
        <taxon>Paracoccaceae</taxon>
        <taxon>Gemmobacter</taxon>
    </lineage>
</organism>
<keyword evidence="2" id="KW-0479">Metal-binding</keyword>